<keyword evidence="4" id="KW-1185">Reference proteome</keyword>
<comment type="caution">
    <text evidence="3">The sequence shown here is derived from an EMBL/GenBank/DDBJ whole genome shotgun (WGS) entry which is preliminary data.</text>
</comment>
<feature type="domain" description="SWIM-type" evidence="2">
    <location>
        <begin position="205"/>
        <end position="236"/>
    </location>
</feature>
<keyword evidence="1" id="KW-0479">Metal-binding</keyword>
<dbReference type="PROSITE" id="PS50966">
    <property type="entry name" value="ZF_SWIM"/>
    <property type="match status" value="1"/>
</dbReference>
<name>A0A814PEC0_9BILA</name>
<organism evidence="3 4">
    <name type="scientific">Brachionus calyciflorus</name>
    <dbReference type="NCBI Taxonomy" id="104777"/>
    <lineage>
        <taxon>Eukaryota</taxon>
        <taxon>Metazoa</taxon>
        <taxon>Spiralia</taxon>
        <taxon>Gnathifera</taxon>
        <taxon>Rotifera</taxon>
        <taxon>Eurotatoria</taxon>
        <taxon>Monogononta</taxon>
        <taxon>Pseudotrocha</taxon>
        <taxon>Ploima</taxon>
        <taxon>Brachionidae</taxon>
        <taxon>Brachionus</taxon>
    </lineage>
</organism>
<dbReference type="InterPro" id="IPR007527">
    <property type="entry name" value="Znf_SWIM"/>
</dbReference>
<dbReference type="OrthoDB" id="128946at2759"/>
<keyword evidence="1" id="KW-0863">Zinc-finger</keyword>
<sequence>MADLLEINFDPKYIVQDACPASRNAALKSFPDTNILMCYFHVLLNCKKNKLDIPNEQQHLMFKRYIHRLHMTTSIDHFRKYWKIFVDSLIDNCPSFINYFYNQWLKSNWKNWKAFSSPPGYACTNSSLESFNATIKRDFTHRRKLGIFAFIGKSIDIIRYYSIDGQKFSMTPKPTSSAIKLGKSMASWENFKKIYQRTYFYKDCYKTNFLTKNCSCKYYLKVGYCSHLLALQELFKKKDQFVNKPKKGRAKNSEKWYVRE</sequence>
<dbReference type="EMBL" id="CAJNOC010007701">
    <property type="protein sequence ID" value="CAF1103561.1"/>
    <property type="molecule type" value="Genomic_DNA"/>
</dbReference>
<evidence type="ECO:0000313" key="4">
    <source>
        <dbReference type="Proteomes" id="UP000663879"/>
    </source>
</evidence>
<reference evidence="3" key="1">
    <citation type="submission" date="2021-02" db="EMBL/GenBank/DDBJ databases">
        <authorList>
            <person name="Nowell W R."/>
        </authorList>
    </citation>
    <scope>NUCLEOTIDE SEQUENCE</scope>
    <source>
        <strain evidence="3">Ploen Becks lab</strain>
    </source>
</reference>
<dbReference type="AlphaFoldDB" id="A0A814PEC0"/>
<keyword evidence="1" id="KW-0862">Zinc</keyword>
<accession>A0A814PEC0</accession>
<evidence type="ECO:0000259" key="2">
    <source>
        <dbReference type="PROSITE" id="PS50966"/>
    </source>
</evidence>
<evidence type="ECO:0000256" key="1">
    <source>
        <dbReference type="PROSITE-ProRule" id="PRU00325"/>
    </source>
</evidence>
<evidence type="ECO:0000313" key="3">
    <source>
        <dbReference type="EMBL" id="CAF1103561.1"/>
    </source>
</evidence>
<dbReference type="Proteomes" id="UP000663879">
    <property type="component" value="Unassembled WGS sequence"/>
</dbReference>
<dbReference type="GO" id="GO:0008270">
    <property type="term" value="F:zinc ion binding"/>
    <property type="evidence" value="ECO:0007669"/>
    <property type="project" value="UniProtKB-KW"/>
</dbReference>
<gene>
    <name evidence="3" type="ORF">OXX778_LOCUS21274</name>
</gene>
<proteinExistence type="predicted"/>
<protein>
    <recommendedName>
        <fullName evidence="2">SWIM-type domain-containing protein</fullName>
    </recommendedName>
</protein>